<keyword evidence="7" id="KW-0010">Activator</keyword>
<dbReference type="AlphaFoldDB" id="A0A803M9S2"/>
<dbReference type="PANTHER" id="PTHR46125">
    <property type="entry name" value="GATA TRANSCRIPTION FACTOR 28"/>
    <property type="match status" value="1"/>
</dbReference>
<dbReference type="SMR" id="A0A803M9S2"/>
<evidence type="ECO:0000256" key="2">
    <source>
        <dbReference type="ARBA" id="ARBA00022723"/>
    </source>
</evidence>
<evidence type="ECO:0000256" key="4">
    <source>
        <dbReference type="ARBA" id="ARBA00022833"/>
    </source>
</evidence>
<keyword evidence="3" id="KW-0863">Zinc-finger</keyword>
<dbReference type="Pfam" id="PF06203">
    <property type="entry name" value="CCT"/>
    <property type="match status" value="1"/>
</dbReference>
<sequence>MDDLHGEGIDGELHNDPGNVSDTHGGMMVANGDNNQLTLSFQGQVYVFDSVSPEKVQAVLLLLGGREVPSTVPAPPLTSANNRGVAPTPQRFNVPQRLASLLRFREKRKERNFDKKIRYTVRKEVALRMQRNKGQFTSSKPNQDESSSGATSWESNQNWGPDGPLPIQQEVWHHVNACEELIYAVGTLRDLSKSAVPGGQNLPYTRNEENGNFEAGQIMRVAGNVSDSA</sequence>
<keyword evidence="2" id="KW-0479">Metal-binding</keyword>
<feature type="region of interest" description="Disordered" evidence="11">
    <location>
        <begin position="130"/>
        <end position="165"/>
    </location>
</feature>
<evidence type="ECO:0000256" key="11">
    <source>
        <dbReference type="SAM" id="MobiDB-lite"/>
    </source>
</evidence>
<evidence type="ECO:0000256" key="1">
    <source>
        <dbReference type="ARBA" id="ARBA00004123"/>
    </source>
</evidence>
<dbReference type="GO" id="GO:0008270">
    <property type="term" value="F:zinc ion binding"/>
    <property type="evidence" value="ECO:0007669"/>
    <property type="project" value="UniProtKB-KW"/>
</dbReference>
<evidence type="ECO:0000256" key="8">
    <source>
        <dbReference type="ARBA" id="ARBA00023163"/>
    </source>
</evidence>
<comment type="subcellular location">
    <subcellularLocation>
        <location evidence="1 10">Nucleus</location>
    </subcellularLocation>
</comment>
<dbReference type="OMA" id="EAQDPMH"/>
<evidence type="ECO:0000256" key="7">
    <source>
        <dbReference type="ARBA" id="ARBA00023159"/>
    </source>
</evidence>
<evidence type="ECO:0000259" key="12">
    <source>
        <dbReference type="PROSITE" id="PS51017"/>
    </source>
</evidence>
<feature type="compositionally biased region" description="Polar residues" evidence="11">
    <location>
        <begin position="132"/>
        <end position="159"/>
    </location>
</feature>
<keyword evidence="5" id="KW-0805">Transcription regulation</keyword>
<dbReference type="GO" id="GO:0005634">
    <property type="term" value="C:nucleus"/>
    <property type="evidence" value="ECO:0007669"/>
    <property type="project" value="UniProtKB-SubCell"/>
</dbReference>
<evidence type="ECO:0000256" key="9">
    <source>
        <dbReference type="ARBA" id="ARBA00023242"/>
    </source>
</evidence>
<feature type="region of interest" description="Disordered" evidence="11">
    <location>
        <begin position="1"/>
        <end position="24"/>
    </location>
</feature>
<keyword evidence="9 10" id="KW-0539">Nucleus</keyword>
<evidence type="ECO:0000313" key="14">
    <source>
        <dbReference type="EnsemblPlants" id="AUR62025648-RA:cds"/>
    </source>
</evidence>
<feature type="domain" description="CCT" evidence="12">
    <location>
        <begin position="97"/>
        <end position="139"/>
    </location>
</feature>
<keyword evidence="8" id="KW-0804">Transcription</keyword>
<dbReference type="InterPro" id="IPR010402">
    <property type="entry name" value="CCT_domain"/>
</dbReference>
<dbReference type="Proteomes" id="UP000596660">
    <property type="component" value="Unplaced"/>
</dbReference>
<keyword evidence="15" id="KW-1185">Reference proteome</keyword>
<proteinExistence type="predicted"/>
<dbReference type="GO" id="GO:0003677">
    <property type="term" value="F:DNA binding"/>
    <property type="evidence" value="ECO:0007669"/>
    <property type="project" value="UniProtKB-KW"/>
</dbReference>
<evidence type="ECO:0000256" key="5">
    <source>
        <dbReference type="ARBA" id="ARBA00023015"/>
    </source>
</evidence>
<evidence type="ECO:0000256" key="6">
    <source>
        <dbReference type="ARBA" id="ARBA00023125"/>
    </source>
</evidence>
<evidence type="ECO:0000256" key="10">
    <source>
        <dbReference type="PROSITE-ProRule" id="PRU00357"/>
    </source>
</evidence>
<keyword evidence="6" id="KW-0238">DNA-binding</keyword>
<evidence type="ECO:0000259" key="13">
    <source>
        <dbReference type="PROSITE" id="PS51320"/>
    </source>
</evidence>
<reference evidence="14" key="2">
    <citation type="submission" date="2021-03" db="UniProtKB">
        <authorList>
            <consortium name="EnsemblPlants"/>
        </authorList>
    </citation>
    <scope>IDENTIFICATION</scope>
</reference>
<dbReference type="PROSITE" id="PS51320">
    <property type="entry name" value="TIFY"/>
    <property type="match status" value="1"/>
</dbReference>
<evidence type="ECO:0000313" key="15">
    <source>
        <dbReference type="Proteomes" id="UP000596660"/>
    </source>
</evidence>
<organism evidence="14 15">
    <name type="scientific">Chenopodium quinoa</name>
    <name type="common">Quinoa</name>
    <dbReference type="NCBI Taxonomy" id="63459"/>
    <lineage>
        <taxon>Eukaryota</taxon>
        <taxon>Viridiplantae</taxon>
        <taxon>Streptophyta</taxon>
        <taxon>Embryophyta</taxon>
        <taxon>Tracheophyta</taxon>
        <taxon>Spermatophyta</taxon>
        <taxon>Magnoliopsida</taxon>
        <taxon>eudicotyledons</taxon>
        <taxon>Gunneridae</taxon>
        <taxon>Pentapetalae</taxon>
        <taxon>Caryophyllales</taxon>
        <taxon>Chenopodiaceae</taxon>
        <taxon>Chenopodioideae</taxon>
        <taxon>Atripliceae</taxon>
        <taxon>Chenopodium</taxon>
    </lineage>
</organism>
<protein>
    <submittedName>
        <fullName evidence="14">Uncharacterized protein</fullName>
    </submittedName>
</protein>
<dbReference type="PANTHER" id="PTHR46125:SF27">
    <property type="entry name" value="GATA TRANSCRIPTION FACTOR 28"/>
    <property type="match status" value="1"/>
</dbReference>
<dbReference type="GO" id="GO:0006355">
    <property type="term" value="P:regulation of DNA-templated transcription"/>
    <property type="evidence" value="ECO:0007669"/>
    <property type="project" value="InterPro"/>
</dbReference>
<accession>A0A803M9S2</accession>
<dbReference type="PROSITE" id="PS51017">
    <property type="entry name" value="CCT"/>
    <property type="match status" value="1"/>
</dbReference>
<keyword evidence="4" id="KW-0862">Zinc</keyword>
<name>A0A803M9S2_CHEQI</name>
<dbReference type="Gramene" id="AUR62025648-RA">
    <property type="protein sequence ID" value="AUR62025648-RA:cds"/>
    <property type="gene ID" value="AUR62025648"/>
</dbReference>
<dbReference type="Pfam" id="PF06200">
    <property type="entry name" value="tify"/>
    <property type="match status" value="1"/>
</dbReference>
<feature type="compositionally biased region" description="Basic and acidic residues" evidence="11">
    <location>
        <begin position="1"/>
        <end position="15"/>
    </location>
</feature>
<evidence type="ECO:0000256" key="3">
    <source>
        <dbReference type="ARBA" id="ARBA00022771"/>
    </source>
</evidence>
<dbReference type="InterPro" id="IPR045280">
    <property type="entry name" value="TIFY-like"/>
</dbReference>
<reference evidence="14" key="1">
    <citation type="journal article" date="2017" name="Nature">
        <title>The genome of Chenopodium quinoa.</title>
        <authorList>
            <person name="Jarvis D.E."/>
            <person name="Ho Y.S."/>
            <person name="Lightfoot D.J."/>
            <person name="Schmoeckel S.M."/>
            <person name="Li B."/>
            <person name="Borm T.J.A."/>
            <person name="Ohyanagi H."/>
            <person name="Mineta K."/>
            <person name="Michell C.T."/>
            <person name="Saber N."/>
            <person name="Kharbatia N.M."/>
            <person name="Rupper R.R."/>
            <person name="Sharp A.R."/>
            <person name="Dally N."/>
            <person name="Boughton B.A."/>
            <person name="Woo Y.H."/>
            <person name="Gao G."/>
            <person name="Schijlen E.G.W.M."/>
            <person name="Guo X."/>
            <person name="Momin A.A."/>
            <person name="Negrao S."/>
            <person name="Al-Babili S."/>
            <person name="Gehring C."/>
            <person name="Roessner U."/>
            <person name="Jung C."/>
            <person name="Murphy K."/>
            <person name="Arold S.T."/>
            <person name="Gojobori T."/>
            <person name="van der Linden C.G."/>
            <person name="van Loo E.N."/>
            <person name="Jellen E.N."/>
            <person name="Maughan P.J."/>
            <person name="Tester M."/>
        </authorList>
    </citation>
    <scope>NUCLEOTIDE SEQUENCE [LARGE SCALE GENOMIC DNA]</scope>
    <source>
        <strain evidence="14">cv. PI 614886</strain>
    </source>
</reference>
<dbReference type="InterPro" id="IPR010399">
    <property type="entry name" value="Tify_dom"/>
</dbReference>
<dbReference type="EnsemblPlants" id="AUR62025648-RA">
    <property type="protein sequence ID" value="AUR62025648-RA:cds"/>
    <property type="gene ID" value="AUR62025648"/>
</dbReference>
<dbReference type="SMART" id="SM00979">
    <property type="entry name" value="TIFY"/>
    <property type="match status" value="1"/>
</dbReference>
<feature type="domain" description="Tify" evidence="13">
    <location>
        <begin position="30"/>
        <end position="65"/>
    </location>
</feature>